<dbReference type="PANTHER" id="PTHR14614:SF132">
    <property type="entry name" value="PROTEIN-LYSINE METHYLTRANSFERASE C42C1.13"/>
    <property type="match status" value="1"/>
</dbReference>
<dbReference type="OrthoDB" id="413520at2759"/>
<dbReference type="InterPro" id="IPR029063">
    <property type="entry name" value="SAM-dependent_MTases_sf"/>
</dbReference>
<gene>
    <name evidence="2" type="ORF">C2E20_8373</name>
</gene>
<keyword evidence="2" id="KW-0489">Methyltransferase</keyword>
<evidence type="ECO:0000256" key="1">
    <source>
        <dbReference type="SAM" id="MobiDB-lite"/>
    </source>
</evidence>
<dbReference type="GO" id="GO:0032259">
    <property type="term" value="P:methylation"/>
    <property type="evidence" value="ECO:0007669"/>
    <property type="project" value="UniProtKB-KW"/>
</dbReference>
<feature type="region of interest" description="Disordered" evidence="1">
    <location>
        <begin position="60"/>
        <end position="124"/>
    </location>
</feature>
<keyword evidence="3" id="KW-1185">Reference proteome</keyword>
<dbReference type="PANTHER" id="PTHR14614">
    <property type="entry name" value="HEPATOCELLULAR CARCINOMA-ASSOCIATED ANTIGEN"/>
    <property type="match status" value="1"/>
</dbReference>
<dbReference type="EMBL" id="LHPF02000044">
    <property type="protein sequence ID" value="PSC67991.1"/>
    <property type="molecule type" value="Genomic_DNA"/>
</dbReference>
<evidence type="ECO:0000313" key="2">
    <source>
        <dbReference type="EMBL" id="PSC67991.1"/>
    </source>
</evidence>
<dbReference type="CDD" id="cd02440">
    <property type="entry name" value="AdoMet_MTases"/>
    <property type="match status" value="1"/>
</dbReference>
<keyword evidence="2" id="KW-0808">Transferase</keyword>
<feature type="compositionally biased region" description="Gly residues" evidence="1">
    <location>
        <begin position="115"/>
        <end position="124"/>
    </location>
</feature>
<dbReference type="Gene3D" id="3.40.50.150">
    <property type="entry name" value="Vaccinia Virus protein VP39"/>
    <property type="match status" value="1"/>
</dbReference>
<feature type="compositionally biased region" description="Low complexity" evidence="1">
    <location>
        <begin position="67"/>
        <end position="86"/>
    </location>
</feature>
<dbReference type="InterPro" id="IPR019410">
    <property type="entry name" value="Methyltransf_16"/>
</dbReference>
<accession>A0A2P6V1L8</accession>
<evidence type="ECO:0000313" key="3">
    <source>
        <dbReference type="Proteomes" id="UP000239649"/>
    </source>
</evidence>
<dbReference type="AlphaFoldDB" id="A0A2P6V1L8"/>
<dbReference type="SUPFAM" id="SSF53335">
    <property type="entry name" value="S-adenosyl-L-methionine-dependent methyltransferases"/>
    <property type="match status" value="1"/>
</dbReference>
<feature type="compositionally biased region" description="Low complexity" evidence="1">
    <location>
        <begin position="100"/>
        <end position="114"/>
    </location>
</feature>
<protein>
    <submittedName>
        <fullName evidence="2">S-adenosyl-L-methionine-dependent methyltransferase</fullName>
    </submittedName>
</protein>
<sequence>MSASDKPLTEQEFSFGPGLELRVVCRRLPHEVSLVTQTLQLDVEELFASLLDWDIGKAEKEGDDQAQRQQQEEQQQQQTQQQQQDQQQRDRQGASGGAAGAAPVDGGTGAAPADGGSGAGGAAGAAGRTAVVAPDSKRLCGNVASDQPDLIGLDVWPAGVALCQYLAASPALVSGAAVCELGAGVGLPGLLCAKLGARSVLLTDYEPLVVEQQRRNAKLNGAAAACSFLPLNWLDLSSLAPEQRHVWDLLLLADVIYAAAVVRPLVATLLALLRPGSGAALVAHRIRRPLTFDRVDKIARLQDKDEIFEEFQAACKAQGLHLRFLNDSPAALAGEEPLLLAISANAEQLQRFPPAGQCQQGIAGSGDAATT</sequence>
<dbReference type="Proteomes" id="UP000239649">
    <property type="component" value="Unassembled WGS sequence"/>
</dbReference>
<dbReference type="GO" id="GO:0008168">
    <property type="term" value="F:methyltransferase activity"/>
    <property type="evidence" value="ECO:0007669"/>
    <property type="project" value="UniProtKB-KW"/>
</dbReference>
<dbReference type="Pfam" id="PF10294">
    <property type="entry name" value="Methyltransf_16"/>
    <property type="match status" value="1"/>
</dbReference>
<reference evidence="2 3" key="1">
    <citation type="journal article" date="2018" name="Plant J.">
        <title>Genome sequences of Chlorella sorokiniana UTEX 1602 and Micractinium conductrix SAG 241.80: implications to maltose excretion by a green alga.</title>
        <authorList>
            <person name="Arriola M.B."/>
            <person name="Velmurugan N."/>
            <person name="Zhang Y."/>
            <person name="Plunkett M.H."/>
            <person name="Hondzo H."/>
            <person name="Barney B.M."/>
        </authorList>
    </citation>
    <scope>NUCLEOTIDE SEQUENCE [LARGE SCALE GENOMIC DNA]</scope>
    <source>
        <strain evidence="2 3">SAG 241.80</strain>
    </source>
</reference>
<proteinExistence type="predicted"/>
<name>A0A2P6V1L8_9CHLO</name>
<organism evidence="2 3">
    <name type="scientific">Micractinium conductrix</name>
    <dbReference type="NCBI Taxonomy" id="554055"/>
    <lineage>
        <taxon>Eukaryota</taxon>
        <taxon>Viridiplantae</taxon>
        <taxon>Chlorophyta</taxon>
        <taxon>core chlorophytes</taxon>
        <taxon>Trebouxiophyceae</taxon>
        <taxon>Chlorellales</taxon>
        <taxon>Chlorellaceae</taxon>
        <taxon>Chlorella clade</taxon>
        <taxon>Micractinium</taxon>
    </lineage>
</organism>
<comment type="caution">
    <text evidence="2">The sequence shown here is derived from an EMBL/GenBank/DDBJ whole genome shotgun (WGS) entry which is preliminary data.</text>
</comment>